<dbReference type="PANTHER" id="PTHR34512">
    <property type="entry name" value="CELL SURFACE PROTEIN"/>
    <property type="match status" value="1"/>
</dbReference>
<dbReference type="Pfam" id="PF13360">
    <property type="entry name" value="PQQ_2"/>
    <property type="match status" value="1"/>
</dbReference>
<dbReference type="Gene3D" id="2.40.10.480">
    <property type="match status" value="1"/>
</dbReference>
<dbReference type="InterPro" id="IPR011600">
    <property type="entry name" value="Pept_C14_caspase"/>
</dbReference>
<dbReference type="InterPro" id="IPR011047">
    <property type="entry name" value="Quinoprotein_ADH-like_sf"/>
</dbReference>
<dbReference type="PROSITE" id="PS50222">
    <property type="entry name" value="EF_HAND_2"/>
    <property type="match status" value="1"/>
</dbReference>
<dbReference type="RefSeq" id="WP_303277765.1">
    <property type="nucleotide sequence ID" value="NZ_JAUOEK010000114.1"/>
</dbReference>
<evidence type="ECO:0000313" key="2">
    <source>
        <dbReference type="EMBL" id="MDO5970072.1"/>
    </source>
</evidence>
<feature type="domain" description="EF-hand" evidence="1">
    <location>
        <begin position="681"/>
        <end position="703"/>
    </location>
</feature>
<accession>A0ABT8WAH9</accession>
<evidence type="ECO:0000259" key="1">
    <source>
        <dbReference type="PROSITE" id="PS50222"/>
    </source>
</evidence>
<organism evidence="2 3">
    <name type="scientific">Flavivirga aquimarina</name>
    <dbReference type="NCBI Taxonomy" id="2027862"/>
    <lineage>
        <taxon>Bacteria</taxon>
        <taxon>Pseudomonadati</taxon>
        <taxon>Bacteroidota</taxon>
        <taxon>Flavobacteriia</taxon>
        <taxon>Flavobacteriales</taxon>
        <taxon>Flavobacteriaceae</taxon>
        <taxon>Flavivirga</taxon>
    </lineage>
</organism>
<dbReference type="InterPro" id="IPR018247">
    <property type="entry name" value="EF_Hand_1_Ca_BS"/>
</dbReference>
<dbReference type="InterPro" id="IPR029030">
    <property type="entry name" value="Caspase-like_dom_sf"/>
</dbReference>
<dbReference type="Gene3D" id="3.40.50.1460">
    <property type="match status" value="1"/>
</dbReference>
<keyword evidence="3" id="KW-1185">Reference proteome</keyword>
<comment type="caution">
    <text evidence="2">The sequence shown here is derived from an EMBL/GenBank/DDBJ whole genome shotgun (WGS) entry which is preliminary data.</text>
</comment>
<dbReference type="InterPro" id="IPR002048">
    <property type="entry name" value="EF_hand_dom"/>
</dbReference>
<dbReference type="Pfam" id="PF00656">
    <property type="entry name" value="Peptidase_C14"/>
    <property type="match status" value="1"/>
</dbReference>
<sequence>MKLNILPSLQFAYIIIFIVFNVQCQSKEDLINELDNTTQFKFKWKTYIGKTSFRTTILYANDKIYIGSNGNSTSVANDKQDGVFILNSKNGKIKTQITRKEHADNDVNGIAVYNHLIYFGNDNNLFFCYDDEGKKIWSYKCDGDVEGAPALTDLNLDGLPDVVFATENGTIYTLDGNSGNLIWKYSTVWEKGKNKYEFYSSKGFIGSPAVYDINNDNVRDILIGARNATFYAFDGSNGNILWKYNTYSGIHSSAYIDNRGEDEDIIFAEAYSVVHVLDKSGKLKKRYHLRENRAIQGLFSSPISTSLGHICIGTSWWGKGDGFYMIPDYSNNYDEGFTVLGKISSTPIYADLMAETNPQVGIVTENGYLVIYNDFGKTMGKFKLEGGVEATPLVADVDNDGYLNLIIATRDGYLYCYDTKSTGKVTWGQFRGNNYNTGVYYEESKDFLTASTSKGSEKIVPQGDSYNEYGKKYAIVIGIADYKDLLSKSIEKSKIKLTDLQYAEKDASEFIDFLNNTEKSGGNWIIKKFIGNSAKKSDILKSIDYILTGTKPNDLVYIFFSGHARNTPYDLSEVYLLPYDFEYDDDYSGISYDWLRKKIESSNSEHVIAFIDACRSGVIGYAKGGDNRPNYQYMGKLNTTIPNKIIFTAGRGSQQAFEDSKLQNSVFTYFLLKGLYGEATDKDKDGFIDISELRDYVEEKVRKYTSNKTNMNVQIPMLWERKGFIADDFPVSIK</sequence>
<dbReference type="SMART" id="SM00564">
    <property type="entry name" value="PQQ"/>
    <property type="match status" value="5"/>
</dbReference>
<dbReference type="Gene3D" id="2.130.10.10">
    <property type="entry name" value="YVTN repeat-like/Quinoprotein amine dehydrogenase"/>
    <property type="match status" value="2"/>
</dbReference>
<proteinExistence type="predicted"/>
<protein>
    <submittedName>
        <fullName evidence="2">Caspase family protein</fullName>
    </submittedName>
</protein>
<name>A0ABT8WAH9_9FLAO</name>
<dbReference type="PANTHER" id="PTHR34512:SF30">
    <property type="entry name" value="OUTER MEMBRANE PROTEIN ASSEMBLY FACTOR BAMB"/>
    <property type="match status" value="1"/>
</dbReference>
<dbReference type="SUPFAM" id="SSF52129">
    <property type="entry name" value="Caspase-like"/>
    <property type="match status" value="1"/>
</dbReference>
<dbReference type="InterPro" id="IPR018391">
    <property type="entry name" value="PQQ_b-propeller_rpt"/>
</dbReference>
<reference evidence="2" key="1">
    <citation type="submission" date="2023-07" db="EMBL/GenBank/DDBJ databases">
        <title>Two novel species in the genus Flavivirga.</title>
        <authorList>
            <person name="Kwon K."/>
        </authorList>
    </citation>
    <scope>NUCLEOTIDE SEQUENCE</scope>
    <source>
        <strain evidence="2">KCTC 52353</strain>
    </source>
</reference>
<dbReference type="SUPFAM" id="SSF50998">
    <property type="entry name" value="Quinoprotein alcohol dehydrogenase-like"/>
    <property type="match status" value="2"/>
</dbReference>
<evidence type="ECO:0000313" key="3">
    <source>
        <dbReference type="Proteomes" id="UP001176883"/>
    </source>
</evidence>
<dbReference type="PROSITE" id="PS00018">
    <property type="entry name" value="EF_HAND_1"/>
    <property type="match status" value="1"/>
</dbReference>
<dbReference type="Proteomes" id="UP001176883">
    <property type="component" value="Unassembled WGS sequence"/>
</dbReference>
<dbReference type="InterPro" id="IPR002372">
    <property type="entry name" value="PQQ_rpt_dom"/>
</dbReference>
<gene>
    <name evidence="2" type="ORF">Q4Q35_09650</name>
</gene>
<dbReference type="InterPro" id="IPR015943">
    <property type="entry name" value="WD40/YVTN_repeat-like_dom_sf"/>
</dbReference>
<dbReference type="EMBL" id="JAUOEK010000114">
    <property type="protein sequence ID" value="MDO5970072.1"/>
    <property type="molecule type" value="Genomic_DNA"/>
</dbReference>